<accession>A0A5N6SDI3</accession>
<organism evidence="1 2">
    <name type="scientific">Aspergillus pseudotamarii</name>
    <dbReference type="NCBI Taxonomy" id="132259"/>
    <lineage>
        <taxon>Eukaryota</taxon>
        <taxon>Fungi</taxon>
        <taxon>Dikarya</taxon>
        <taxon>Ascomycota</taxon>
        <taxon>Pezizomycotina</taxon>
        <taxon>Eurotiomycetes</taxon>
        <taxon>Eurotiomycetidae</taxon>
        <taxon>Eurotiales</taxon>
        <taxon>Aspergillaceae</taxon>
        <taxon>Aspergillus</taxon>
        <taxon>Aspergillus subgen. Circumdati</taxon>
    </lineage>
</organism>
<name>A0A5N6SDI3_ASPPS</name>
<dbReference type="AlphaFoldDB" id="A0A5N6SDI3"/>
<evidence type="ECO:0000313" key="2">
    <source>
        <dbReference type="Proteomes" id="UP000325672"/>
    </source>
</evidence>
<keyword evidence="2" id="KW-1185">Reference proteome</keyword>
<dbReference type="EMBL" id="ML743628">
    <property type="protein sequence ID" value="KAE8132675.1"/>
    <property type="molecule type" value="Genomic_DNA"/>
</dbReference>
<evidence type="ECO:0000313" key="1">
    <source>
        <dbReference type="EMBL" id="KAE8132675.1"/>
    </source>
</evidence>
<dbReference type="RefSeq" id="XP_031908738.1">
    <property type="nucleotide sequence ID" value="XM_032052458.1"/>
</dbReference>
<dbReference type="Proteomes" id="UP000325672">
    <property type="component" value="Unassembled WGS sequence"/>
</dbReference>
<dbReference type="GeneID" id="43636668"/>
<sequence length="162" mass="18946">MRVGCLWYGELVRLFSDQQAPINASKSTVYAWPVKSKGQEGSCWLLVRVSVLDLIWFRYLYSTRYCVCEAYGLHTRGAVVDLGQFIAPKLNVCGEKKRKKKKKKYLPQPTRVYPYTLPDIIIPYQLNPGEKRAKNRTKRKIKQKVPLSPFVDQLYQPRVDRY</sequence>
<gene>
    <name evidence="1" type="ORF">BDV38DRAFT_201431</name>
</gene>
<reference evidence="1 2" key="1">
    <citation type="submission" date="2019-04" db="EMBL/GenBank/DDBJ databases">
        <title>Friends and foes A comparative genomics study of 23 Aspergillus species from section Flavi.</title>
        <authorList>
            <consortium name="DOE Joint Genome Institute"/>
            <person name="Kjaerbolling I."/>
            <person name="Vesth T."/>
            <person name="Frisvad J.C."/>
            <person name="Nybo J.L."/>
            <person name="Theobald S."/>
            <person name="Kildgaard S."/>
            <person name="Isbrandt T."/>
            <person name="Kuo A."/>
            <person name="Sato A."/>
            <person name="Lyhne E.K."/>
            <person name="Kogle M.E."/>
            <person name="Wiebenga A."/>
            <person name="Kun R.S."/>
            <person name="Lubbers R.J."/>
            <person name="Makela M.R."/>
            <person name="Barry K."/>
            <person name="Chovatia M."/>
            <person name="Clum A."/>
            <person name="Daum C."/>
            <person name="Haridas S."/>
            <person name="He G."/>
            <person name="LaButti K."/>
            <person name="Lipzen A."/>
            <person name="Mondo S."/>
            <person name="Riley R."/>
            <person name="Salamov A."/>
            <person name="Simmons B.A."/>
            <person name="Magnuson J.K."/>
            <person name="Henrissat B."/>
            <person name="Mortensen U.H."/>
            <person name="Larsen T.O."/>
            <person name="Devries R.P."/>
            <person name="Grigoriev I.V."/>
            <person name="Machida M."/>
            <person name="Baker S.E."/>
            <person name="Andersen M.R."/>
        </authorList>
    </citation>
    <scope>NUCLEOTIDE SEQUENCE [LARGE SCALE GENOMIC DNA]</scope>
    <source>
        <strain evidence="1 2">CBS 117625</strain>
    </source>
</reference>
<protein>
    <submittedName>
        <fullName evidence="1">Uncharacterized protein</fullName>
    </submittedName>
</protein>
<proteinExistence type="predicted"/>